<name>A0A221K709_9RHOB</name>
<dbReference type="Gene3D" id="3.40.50.2300">
    <property type="match status" value="1"/>
</dbReference>
<dbReference type="GO" id="GO:0000160">
    <property type="term" value="P:phosphorelay signal transduction system"/>
    <property type="evidence" value="ECO:0007669"/>
    <property type="project" value="InterPro"/>
</dbReference>
<feature type="modified residue" description="4-aspartylphosphate" evidence="2">
    <location>
        <position position="55"/>
    </location>
</feature>
<dbReference type="Proteomes" id="UP000199754">
    <property type="component" value="Plasmid pSMR1-2"/>
</dbReference>
<evidence type="ECO:0000256" key="1">
    <source>
        <dbReference type="ARBA" id="ARBA00022553"/>
    </source>
</evidence>
<dbReference type="SMART" id="SM00448">
    <property type="entry name" value="REC"/>
    <property type="match status" value="1"/>
</dbReference>
<dbReference type="Pfam" id="PF00072">
    <property type="entry name" value="Response_reg"/>
    <property type="match status" value="1"/>
</dbReference>
<keyword evidence="1 2" id="KW-0597">Phosphoprotein</keyword>
<dbReference type="AlphaFoldDB" id="A0A221K709"/>
<sequence>MMHILAVDDDPVILDLLKGSLTEEKNYQLTCAASAEEALDIVRESPRLFDCFLVDIMLPGVDGIEMCEMIRACAAYRSTPILMMTASREAGLMQRAFFAGATDYISKPLEGVELGARINSAGLLNASLLREREAQHTLGELTALVKVRFDEPFKLDTPGMSNLLEMENHLLRLQTGCYAMNLFSIEAQGMKAAHNTVSAPAFRNAIEQLAEITLDSLNGFAAHVAYVGSGRFLGLTIGRRRLDLNKLRRSMSEDLARNWDEETSQIATPPKVRIDSVGNQRYWSGLSASEKLRETSIKPEPFKESVEEEEINLFAKFEHYVDARD</sequence>
<reference evidence="4 5" key="1">
    <citation type="submission" date="2017-07" db="EMBL/GenBank/DDBJ databases">
        <title>Genome Sequence of Sulfitobacter pseudonitzschiae Strain SMR1 Isolated from a culture of the Diatom Skeletonema marinoi.</title>
        <authorList>
            <person name="Topel M."/>
            <person name="Pinder M.I.M."/>
            <person name="Johansson O.N."/>
            <person name="Kourtchenko O."/>
            <person name="Godhe A."/>
            <person name="Clarke A.K."/>
        </authorList>
    </citation>
    <scope>NUCLEOTIDE SEQUENCE [LARGE SCALE GENOMIC DNA]</scope>
    <source>
        <strain evidence="4 5">SMR1</strain>
        <plasmid evidence="4 5">pSMR1-2</plasmid>
    </source>
</reference>
<dbReference type="SUPFAM" id="SSF52172">
    <property type="entry name" value="CheY-like"/>
    <property type="match status" value="1"/>
</dbReference>
<dbReference type="EMBL" id="CP022417">
    <property type="protein sequence ID" value="ASM74794.1"/>
    <property type="molecule type" value="Genomic_DNA"/>
</dbReference>
<geneLocation type="plasmid" evidence="4 5">
    <name>pSMR1-2</name>
</geneLocation>
<accession>A0A221K709</accession>
<gene>
    <name evidence="4" type="primary">barA</name>
    <name evidence="4" type="ORF">SULPSESMR1_03867</name>
</gene>
<evidence type="ECO:0000256" key="2">
    <source>
        <dbReference type="PROSITE-ProRule" id="PRU00169"/>
    </source>
</evidence>
<dbReference type="InterPro" id="IPR050595">
    <property type="entry name" value="Bact_response_regulator"/>
</dbReference>
<dbReference type="eggNOG" id="COG0745">
    <property type="taxonomic scope" value="Bacteria"/>
</dbReference>
<dbReference type="PANTHER" id="PTHR44591">
    <property type="entry name" value="STRESS RESPONSE REGULATOR PROTEIN 1"/>
    <property type="match status" value="1"/>
</dbReference>
<dbReference type="PROSITE" id="PS50110">
    <property type="entry name" value="RESPONSE_REGULATORY"/>
    <property type="match status" value="1"/>
</dbReference>
<dbReference type="InterPro" id="IPR001789">
    <property type="entry name" value="Sig_transdc_resp-reg_receiver"/>
</dbReference>
<dbReference type="EC" id="2.7.13.3" evidence="4"/>
<dbReference type="PANTHER" id="PTHR44591:SF3">
    <property type="entry name" value="RESPONSE REGULATORY DOMAIN-CONTAINING PROTEIN"/>
    <property type="match status" value="1"/>
</dbReference>
<proteinExistence type="predicted"/>
<dbReference type="InterPro" id="IPR011006">
    <property type="entry name" value="CheY-like_superfamily"/>
</dbReference>
<protein>
    <submittedName>
        <fullName evidence="4">Signal transduction histidine-protein kinase BarA</fullName>
        <ecNumber evidence="4">2.7.13.3</ecNumber>
    </submittedName>
</protein>
<keyword evidence="4" id="KW-0614">Plasmid</keyword>
<keyword evidence="5" id="KW-1185">Reference proteome</keyword>
<evidence type="ECO:0000313" key="4">
    <source>
        <dbReference type="EMBL" id="ASM74794.1"/>
    </source>
</evidence>
<keyword evidence="4" id="KW-0808">Transferase</keyword>
<dbReference type="RefSeq" id="WP_240311195.1">
    <property type="nucleotide sequence ID" value="NZ_CP022417.1"/>
</dbReference>
<dbReference type="GO" id="GO:0004673">
    <property type="term" value="F:protein histidine kinase activity"/>
    <property type="evidence" value="ECO:0007669"/>
    <property type="project" value="UniProtKB-EC"/>
</dbReference>
<dbReference type="STRING" id="1402135.SAMN05444149_11139"/>
<keyword evidence="4" id="KW-0418">Kinase</keyword>
<evidence type="ECO:0000259" key="3">
    <source>
        <dbReference type="PROSITE" id="PS50110"/>
    </source>
</evidence>
<feature type="domain" description="Response regulatory" evidence="3">
    <location>
        <begin position="3"/>
        <end position="122"/>
    </location>
</feature>
<evidence type="ECO:0000313" key="5">
    <source>
        <dbReference type="Proteomes" id="UP000199754"/>
    </source>
</evidence>
<dbReference type="KEGG" id="spse:SULPSESMR1_03867"/>
<organism evidence="4 5">
    <name type="scientific">Pseudosulfitobacter pseudonitzschiae</name>
    <dbReference type="NCBI Taxonomy" id="1402135"/>
    <lineage>
        <taxon>Bacteria</taxon>
        <taxon>Pseudomonadati</taxon>
        <taxon>Pseudomonadota</taxon>
        <taxon>Alphaproteobacteria</taxon>
        <taxon>Rhodobacterales</taxon>
        <taxon>Roseobacteraceae</taxon>
        <taxon>Pseudosulfitobacter</taxon>
    </lineage>
</organism>